<sequence length="2521" mass="276719">MAGDYSGFKAIVSAVDRAREQIIVESEKQLVVTRAIREDQRLQLPVLDRIAEAFRTRLTAVQENFAAVPRRLEVRNLKLETGTVTLTARSVIVETRGALGNARQQEKRDDERLARAIGEQMKNVRVQGGGLGNPLQLIGLGLFTGIGFQFGANFARGFEQTFSKRTGFSSRGAGKAIGDVAGTPIEKIQSLELPEKLKESADYFLKKLRSVRYALGEAIASAIEDDGDFTSKAKTFGKVLQDEGKKFTDGINDDLAKAGEDFTNLLKTIPSLLTSPLDSLLKKLRQEALQDLGEDLVKKRAEQIAKENKRRSSVRAIDDNTEELIITVGGYAGARGLSGQRIPKILLEQAEDNVAAIAVNNPSTDIPKDVLEDRDKRWKASFSSVARPNIRGYSPDAIEMAAQALAALEKNPEIKIKLVGESGGGFVAEEATALLNILGYGDRVQGLGIGTPELIGGLGLKNFNKLLSPDDPLGYVAEKFADFGLAKQTPDQQIRGATQHPIEGYIHLPEVRQKLFGDATTTAGESRKVLEFVDFNVKASEKATTESGKNYYKNQFEGNLKEIQERIRSATGKTVLKNLKQAEELLTSALNKLQPSNTPKAEEPKKLIDRYLVYIDKLIERAREEAENRVRTLVPNYANLTIPERKEFAQQFRADISKEIKKFRMAVEDEEGEIAVEIGERILGMIQPVRKIYEDLLDNLPADYSGTRSIRGQLKTLTAVQNEVLRGQPNQKGRANKGLTQIVGDDTAEGLIQGIEARLNEVEASGEELGEAAIEGAKNRLGIASPSKAFERIGRWVIEGFEKGVSGLETATVEQIGGFVVATDRGVATLINKTKSGFDSLVDSVYKRFPILKELQDLILGIGAGFLVGNALEAIVGWVTQLANSSFDAVTELESMRRALSSVSGSAETGARGLAFVREEAKRLGIDLQTAEKAYAALKAVTQNSSIRGFQADRIFSTFAETAALRGLSNEEQSSLFRALGQIGGKNLSAEEVKGQLGEIPGLAFEATLARALGVSVAQLGDIYKEGKLSGADVLPKVAAQYAAENAAIQGSSETTVQALTRYRNAVLNLQRAFESWVAGSKPFFNAFAAGIEKITELIPALLKYIGIFSTSLLLETIFSIGEYFLKSAAAQAVFVNGLKAVVSLGQYVIPQLLAFLKTFVLVTLAVDAVTNALSILNNNPFPELTKNVEAATARVNALERALKAAGRATQEINPDLPNREEDISTSGTWNLFGLDTRFNLEGTRKFLRLRTRGQEELANFQINTGNLLSKVDRNLSEQFDSQKVLADIKEIDKELTTIRSRRFNIPAGDRKAYDASIKEEQKLLEKRDELLKITAQFQQNLQADKTSIEATLKLLDELVARKGITADAEKSIRAALESRLQDIEKTNTTFEDLTSSLAKNVNALSLALRNLGENAAYFNENLERSATNARTQFIRRARAAGLGSQLTDVGIDSIDRSTLESRLVFLRDQLGAVNEYLTKPDFSSLLDELRKQAEDAGLNLENTATIDRLLEENRSQQETAVLNALKEQLRLKTEIGQTEENLERSISSARSTLTDLNRSAEDFFFNLTQQIREALVEVDRIRNRLRYGNLRTRLQRALVPGSDTFVNGLVSQIQGIFDQASNIVEQVLGQRSARINFAGERRGLQAELENFTRGLGGATEAIEIFRRSLLGGGSQESGVGSQGSGNFRPTSATGGANSKQRALIWAANQLGLKPEELGAIISWETGGTFNPDKVGGAGNNYRGLIQFGPPERRQFGVYPGQPFEDQLKSVVAYFQTRGFKPGMGLLRAYATVLGGNPNVNVHARDSFGTSPYSAFLNQLSPGKPHYESARRFLAGALSPGQSGGSGAAGGSTSPPPVVTAPVIPAVDTDRARVLTDTLTRVRERQINLGDASVRQEIENFILNLQQTREQILRQMGDTIRSTRQSVVDARNSLADTRAQYSPQTQSAQLQGDLRNIENQFKSFDNQLFEQERSLQDNVTGLEKLLGQITPVIDALKSSGNAVDRQSAEFLQGLTGQITRDRDSYRGMLAEIRSLREQLKSGKLDAEAFVQAQAKLRQIQADLERIGIELTVAQGQNNAELERSIGLLQSRQQLEADILQISSDFADNETERTRRIGLAREQAKIREREIEYQFQSKNLAKELDIISQRLAIAQNLSNLGKRNELQLLESQKQLEQQILEIKKQYPDLAEQELRIQLTREAATQREQQFENDYRNQKLEREKEILDLDNQIAEATAARLEGDGRIFEAAALREQAAFAAELLRYEQQIEEIRQRYSDDPQRADELIRKATTLRDLNLGAIDKQFKDLGETIQDIGANAFGTFIEDVLTGTKSIGDAFADMAKSVLGSIAQIAARIAVTSLFRSIGLNFAEGGTVANFAEGGPVKSERNSVLPFRGIQEALRKEGPRGVLAVFTPGEEILSLRSGEAQRYQKLKAIFGKDPLKRIPNFADGGTVSDNLLASLGPGSIAPSRLPIDFAASRSPSGYSEKSVTVNNYISTPDLGGFQRSERTIGRLAAEYIGRA</sequence>
<evidence type="ECO:0000259" key="3">
    <source>
        <dbReference type="Pfam" id="PF20155"/>
    </source>
</evidence>
<gene>
    <name evidence="4" type="ORF">V0288_11280</name>
</gene>
<feature type="coiled-coil region" evidence="1">
    <location>
        <begin position="1182"/>
        <end position="1209"/>
    </location>
</feature>
<dbReference type="InterPro" id="IPR013491">
    <property type="entry name" value="Tape_meas_N"/>
</dbReference>
<evidence type="ECO:0000313" key="5">
    <source>
        <dbReference type="Proteomes" id="UP001328733"/>
    </source>
</evidence>
<keyword evidence="5" id="KW-1185">Reference proteome</keyword>
<protein>
    <submittedName>
        <fullName evidence="4">Tape measure protein</fullName>
    </submittedName>
</protein>
<dbReference type="SUPFAM" id="SSF53474">
    <property type="entry name" value="alpha/beta-Hydrolases"/>
    <property type="match status" value="1"/>
</dbReference>
<reference evidence="4 5" key="1">
    <citation type="submission" date="2024-01" db="EMBL/GenBank/DDBJ databases">
        <title>Genomic insights into the taxonomy and metabolism of the cyanobacterium Pannus brasiliensis CCIBt3594.</title>
        <authorList>
            <person name="Machado M."/>
            <person name="Botero N.B."/>
            <person name="Andreote A.P.D."/>
            <person name="Feitosa A.M.T."/>
            <person name="Popin R."/>
            <person name="Sivonen K."/>
            <person name="Fiore M.F."/>
        </authorList>
    </citation>
    <scope>NUCLEOTIDE SEQUENCE [LARGE SCALE GENOMIC DNA]</scope>
    <source>
        <strain evidence="4 5">CCIBt3594</strain>
    </source>
</reference>
<dbReference type="SUPFAM" id="SSF53955">
    <property type="entry name" value="Lysozyme-like"/>
    <property type="match status" value="1"/>
</dbReference>
<feature type="region of interest" description="Disordered" evidence="2">
    <location>
        <begin position="1838"/>
        <end position="1857"/>
    </location>
</feature>
<comment type="caution">
    <text evidence="4">The sequence shown here is derived from an EMBL/GenBank/DDBJ whole genome shotgun (WGS) entry which is preliminary data.</text>
</comment>
<accession>A0AAW9QIR6</accession>
<dbReference type="EMBL" id="JBAFSM010000018">
    <property type="protein sequence ID" value="MEG3437702.1"/>
    <property type="molecule type" value="Genomic_DNA"/>
</dbReference>
<feature type="domain" description="Tape measure protein N-terminal" evidence="3">
    <location>
        <begin position="887"/>
        <end position="1074"/>
    </location>
</feature>
<evidence type="ECO:0000256" key="2">
    <source>
        <dbReference type="SAM" id="MobiDB-lite"/>
    </source>
</evidence>
<dbReference type="PANTHER" id="PTHR34491">
    <property type="entry name" value="A-TYPE INCLUSION PROTEIN, PUTATIVE-RELATED"/>
    <property type="match status" value="1"/>
</dbReference>
<feature type="coiled-coil region" evidence="1">
    <location>
        <begin position="1367"/>
        <end position="1394"/>
    </location>
</feature>
<feature type="compositionally biased region" description="Gly residues" evidence="2">
    <location>
        <begin position="1675"/>
        <end position="1684"/>
    </location>
</feature>
<name>A0AAW9QIR6_9CHRO</name>
<keyword evidence="1" id="KW-0175">Coiled coil</keyword>
<feature type="region of interest" description="Disordered" evidence="2">
    <location>
        <begin position="1675"/>
        <end position="1696"/>
    </location>
</feature>
<dbReference type="InterPro" id="IPR023346">
    <property type="entry name" value="Lysozyme-like_dom_sf"/>
</dbReference>
<organism evidence="4 5">
    <name type="scientific">Pannus brasiliensis CCIBt3594</name>
    <dbReference type="NCBI Taxonomy" id="1427578"/>
    <lineage>
        <taxon>Bacteria</taxon>
        <taxon>Bacillati</taxon>
        <taxon>Cyanobacteriota</taxon>
        <taxon>Cyanophyceae</taxon>
        <taxon>Oscillatoriophycideae</taxon>
        <taxon>Chroococcales</taxon>
        <taxon>Microcystaceae</taxon>
        <taxon>Pannus</taxon>
    </lineage>
</organism>
<dbReference type="InterPro" id="IPR029058">
    <property type="entry name" value="AB_hydrolase_fold"/>
</dbReference>
<feature type="coiled-coil region" evidence="1">
    <location>
        <begin position="2171"/>
        <end position="2274"/>
    </location>
</feature>
<dbReference type="PANTHER" id="PTHR34491:SF156">
    <property type="entry name" value="KINESIN MOTOR DOMAIN-CONTAINING PROTEIN"/>
    <property type="match status" value="1"/>
</dbReference>
<evidence type="ECO:0000313" key="4">
    <source>
        <dbReference type="EMBL" id="MEG3437702.1"/>
    </source>
</evidence>
<dbReference type="Pfam" id="PF20155">
    <property type="entry name" value="TMP_3"/>
    <property type="match status" value="1"/>
</dbReference>
<proteinExistence type="predicted"/>
<dbReference type="RefSeq" id="WP_332865182.1">
    <property type="nucleotide sequence ID" value="NZ_JBAFSM010000018.1"/>
</dbReference>
<dbReference type="NCBIfam" id="TIGR02675">
    <property type="entry name" value="tape_meas_nterm"/>
    <property type="match status" value="1"/>
</dbReference>
<dbReference type="Proteomes" id="UP001328733">
    <property type="component" value="Unassembled WGS sequence"/>
</dbReference>
<evidence type="ECO:0000256" key="1">
    <source>
        <dbReference type="SAM" id="Coils"/>
    </source>
</evidence>